<dbReference type="KEGG" id="lrg:LRHM_2300"/>
<proteinExistence type="predicted"/>
<dbReference type="AlphaFoldDB" id="A0A7S7JHH7"/>
<accession>A0A7S7JHH7</accession>
<evidence type="ECO:0000313" key="2">
    <source>
        <dbReference type="Proteomes" id="UP000002067"/>
    </source>
</evidence>
<evidence type="ECO:0000313" key="1">
    <source>
        <dbReference type="EMBL" id="BAI42827.1"/>
    </source>
</evidence>
<dbReference type="EMBL" id="AP011548">
    <property type="protein sequence ID" value="BAI42827.1"/>
    <property type="molecule type" value="Genomic_DNA"/>
</dbReference>
<dbReference type="Proteomes" id="UP000002067">
    <property type="component" value="Chromosome"/>
</dbReference>
<gene>
    <name evidence="1" type="ordered locus">LRHM_2300</name>
</gene>
<name>A0A7S7JHH7_LACRG</name>
<reference evidence="1 2" key="1">
    <citation type="journal article" date="2009" name="J. Bacteriol.">
        <title>Complete genome sequence of the probiotic Lactobacillus rhamnosus ATCC 53103.</title>
        <authorList>
            <person name="Morita H."/>
            <person name="Toh H."/>
            <person name="Oshima K."/>
            <person name="Murakami M."/>
            <person name="Taylor T.D."/>
            <person name="Igimi S."/>
            <person name="Hattori M."/>
        </authorList>
    </citation>
    <scope>NUCLEOTIDE SEQUENCE [LARGE SCALE GENOMIC DNA]</scope>
    <source>
        <strain evidence="2">ATCC 53103 / LMG 18243 / GG [Tokyo]</strain>
    </source>
</reference>
<sequence>MTILKTMHTWLNEASFWIIVCIFFGGFSLSDSLNKLIVDCLGFDFFIVRAFIEMLSIFIVLILFSKISVASSKVKDHKRSK</sequence>
<organism evidence="1 2">
    <name type="scientific">Lacticaseibacillus rhamnosus (strain ATCC 53103 / LMG 18243 / GG)</name>
    <name type="common">Lactobacillus rhamnosus</name>
    <dbReference type="NCBI Taxonomy" id="568703"/>
    <lineage>
        <taxon>Bacteria</taxon>
        <taxon>Bacillati</taxon>
        <taxon>Bacillota</taxon>
        <taxon>Bacilli</taxon>
        <taxon>Lactobacillales</taxon>
        <taxon>Lactobacillaceae</taxon>
        <taxon>Lacticaseibacillus</taxon>
    </lineage>
</organism>
<dbReference type="KEGG" id="lrh:LGG_02389"/>
<protein>
    <submittedName>
        <fullName evidence="1">Uncharacterized protein</fullName>
    </submittedName>
</protein>